<dbReference type="Proteomes" id="UP000290283">
    <property type="component" value="Unassembled WGS sequence"/>
</dbReference>
<reference evidence="3" key="1">
    <citation type="submission" date="2019-01" db="EMBL/GenBank/DDBJ databases">
        <title>Cytophagaceae bacterium strain CAR-16.</title>
        <authorList>
            <person name="Chen W.-M."/>
        </authorList>
    </citation>
    <scope>NUCLEOTIDE SEQUENCE [LARGE SCALE GENOMIC DNA]</scope>
    <source>
        <strain evidence="3">LLJ-11</strain>
    </source>
</reference>
<dbReference type="NCBIfam" id="NF038128">
    <property type="entry name" value="choice_anch_J"/>
    <property type="match status" value="1"/>
</dbReference>
<comment type="caution">
    <text evidence="2">The sequence shown here is derived from an EMBL/GenBank/DDBJ whole genome shotgun (WGS) entry which is preliminary data.</text>
</comment>
<dbReference type="PROSITE" id="PS51257">
    <property type="entry name" value="PROKAR_LIPOPROTEIN"/>
    <property type="match status" value="1"/>
</dbReference>
<accession>A0A4Q1K539</accession>
<dbReference type="InterPro" id="IPR032185">
    <property type="entry name" value="DUF5017"/>
</dbReference>
<protein>
    <submittedName>
        <fullName evidence="2">DUF5017 domain-containing protein</fullName>
    </submittedName>
</protein>
<keyword evidence="3" id="KW-1185">Reference proteome</keyword>
<dbReference type="RefSeq" id="WP_129434194.1">
    <property type="nucleotide sequence ID" value="NZ_SBKO01000001.1"/>
</dbReference>
<organism evidence="2 3">
    <name type="scientific">Flavobacterium amnicola</name>
    <dbReference type="NCBI Taxonomy" id="2506422"/>
    <lineage>
        <taxon>Bacteria</taxon>
        <taxon>Pseudomonadati</taxon>
        <taxon>Bacteroidota</taxon>
        <taxon>Flavobacteriia</taxon>
        <taxon>Flavobacteriales</taxon>
        <taxon>Flavobacteriaceae</taxon>
        <taxon>Flavobacterium</taxon>
    </lineage>
</organism>
<dbReference type="EMBL" id="SBKO01000001">
    <property type="protein sequence ID" value="RXR20888.1"/>
    <property type="molecule type" value="Genomic_DNA"/>
</dbReference>
<dbReference type="Pfam" id="PF16409">
    <property type="entry name" value="DUF5017"/>
    <property type="match status" value="1"/>
</dbReference>
<gene>
    <name evidence="2" type="ORF">EQG63_02825</name>
</gene>
<dbReference type="OrthoDB" id="1492759at2"/>
<dbReference type="AlphaFoldDB" id="A0A4Q1K539"/>
<proteinExistence type="predicted"/>
<evidence type="ECO:0000259" key="1">
    <source>
        <dbReference type="Pfam" id="PF16409"/>
    </source>
</evidence>
<evidence type="ECO:0000313" key="2">
    <source>
        <dbReference type="EMBL" id="RXR20888.1"/>
    </source>
</evidence>
<evidence type="ECO:0000313" key="3">
    <source>
        <dbReference type="Proteomes" id="UP000290283"/>
    </source>
</evidence>
<name>A0A4Q1K539_9FLAO</name>
<sequence length="212" mass="23168">MKNIFKIAIVAFSITFIGCEEPETEVIAFKPVVYKEVFNTSANDFQEEDAYLNYNGWTSFVEAGSIEWTEQDDDDNGYLQFSTFGLPGGASNIAWAITPKINLDNSANEILNFKSGRGFANNVNNKMEVYISTDFDGTNVLAATWTMLNGNIASANNATGVGNGVMTTDSGDIDLSSYSGDVYLGFKAYGSSSLTGAMRFDEVKIYDKTLKQ</sequence>
<feature type="domain" description="DUF5017" evidence="1">
    <location>
        <begin position="107"/>
        <end position="194"/>
    </location>
</feature>
<dbReference type="Gene3D" id="2.60.120.200">
    <property type="match status" value="1"/>
</dbReference>